<evidence type="ECO:0000313" key="2">
    <source>
        <dbReference type="Proteomes" id="UP000219573"/>
    </source>
</evidence>
<dbReference type="Proteomes" id="UP000219573">
    <property type="component" value="Unassembled WGS sequence"/>
</dbReference>
<gene>
    <name evidence="1" type="ORF">SAMN06265827_14612</name>
</gene>
<proteinExistence type="predicted"/>
<keyword evidence="2" id="KW-1185">Reference proteome</keyword>
<sequence>MPKDKKLSKKIELSLEELEGITGGYSVGNSTSTRFNPPMLSGNIIMLPKNPEVILTRTSGAIAMSRDF</sequence>
<name>A0A285IIY4_9FIRM</name>
<dbReference type="RefSeq" id="WP_097019576.1">
    <property type="nucleotide sequence ID" value="NZ_OBDZ01000046.1"/>
</dbReference>
<reference evidence="2" key="1">
    <citation type="submission" date="2017-09" db="EMBL/GenBank/DDBJ databases">
        <authorList>
            <person name="Varghese N."/>
            <person name="Submissions S."/>
        </authorList>
    </citation>
    <scope>NUCLEOTIDE SEQUENCE [LARGE SCALE GENOMIC DNA]</scope>
    <source>
        <strain evidence="2">MSL47</strain>
    </source>
</reference>
<accession>A0A285IIY4</accession>
<evidence type="ECO:0000313" key="1">
    <source>
        <dbReference type="EMBL" id="SNY46911.1"/>
    </source>
</evidence>
<organism evidence="1 2">
    <name type="scientific">Orenia metallireducens</name>
    <dbReference type="NCBI Taxonomy" id="1413210"/>
    <lineage>
        <taxon>Bacteria</taxon>
        <taxon>Bacillati</taxon>
        <taxon>Bacillota</taxon>
        <taxon>Clostridia</taxon>
        <taxon>Halanaerobiales</taxon>
        <taxon>Halobacteroidaceae</taxon>
        <taxon>Orenia</taxon>
    </lineage>
</organism>
<dbReference type="EMBL" id="OBDZ01000046">
    <property type="protein sequence ID" value="SNY46911.1"/>
    <property type="molecule type" value="Genomic_DNA"/>
</dbReference>
<protein>
    <submittedName>
        <fullName evidence="1">Uncharacterized protein</fullName>
    </submittedName>
</protein>
<dbReference type="AlphaFoldDB" id="A0A285IIY4"/>